<comment type="similarity">
    <text evidence="7">Belongs to the CobU/CobP family.</text>
</comment>
<dbReference type="EC" id="2.7.7.62" evidence="9"/>
<comment type="catalytic activity">
    <reaction evidence="1">
        <text>adenosylcob(III)inamide + ATP = adenosylcob(III)inamide phosphate + ADP + H(+)</text>
        <dbReference type="Rhea" id="RHEA:15769"/>
        <dbReference type="ChEBI" id="CHEBI:2480"/>
        <dbReference type="ChEBI" id="CHEBI:15378"/>
        <dbReference type="ChEBI" id="CHEBI:30616"/>
        <dbReference type="ChEBI" id="CHEBI:58502"/>
        <dbReference type="ChEBI" id="CHEBI:456216"/>
        <dbReference type="EC" id="2.7.1.156"/>
    </reaction>
</comment>
<comment type="pathway">
    <text evidence="5">Cofactor biosynthesis; adenosylcobalamin biosynthesis; adenosylcobalamin from cob(II)yrinate a,c-diamide: step 6/7.</text>
</comment>
<evidence type="ECO:0000256" key="12">
    <source>
        <dbReference type="ARBA" id="ARBA00022741"/>
    </source>
</evidence>
<dbReference type="EMBL" id="LT907975">
    <property type="protein sequence ID" value="SOB59811.1"/>
    <property type="molecule type" value="Genomic_DNA"/>
</dbReference>
<dbReference type="PANTHER" id="PTHR34848:SF1">
    <property type="entry name" value="BIFUNCTIONAL ADENOSYLCOBALAMIN BIOSYNTHESIS PROTEIN COBU"/>
    <property type="match status" value="1"/>
</dbReference>
<dbReference type="InterPro" id="IPR003203">
    <property type="entry name" value="CobU/CobP"/>
</dbReference>
<dbReference type="AlphaFoldDB" id="A0A2C8FBD7"/>
<evidence type="ECO:0000256" key="14">
    <source>
        <dbReference type="ARBA" id="ARBA00022840"/>
    </source>
</evidence>
<keyword evidence="21" id="KW-1185">Reference proteome</keyword>
<evidence type="ECO:0000256" key="2">
    <source>
        <dbReference type="ARBA" id="ARBA00000711"/>
    </source>
</evidence>
<dbReference type="GO" id="GO:0005525">
    <property type="term" value="F:GTP binding"/>
    <property type="evidence" value="ECO:0007669"/>
    <property type="project" value="UniProtKB-KW"/>
</dbReference>
<dbReference type="InterPro" id="IPR027417">
    <property type="entry name" value="P-loop_NTPase"/>
</dbReference>
<dbReference type="GO" id="GO:0043752">
    <property type="term" value="F:adenosylcobinamide kinase activity"/>
    <property type="evidence" value="ECO:0007669"/>
    <property type="project" value="UniProtKB-EC"/>
</dbReference>
<evidence type="ECO:0000313" key="21">
    <source>
        <dbReference type="Proteomes" id="UP000219215"/>
    </source>
</evidence>
<evidence type="ECO:0000256" key="16">
    <source>
        <dbReference type="ARBA" id="ARBA00029570"/>
    </source>
</evidence>
<evidence type="ECO:0000256" key="17">
    <source>
        <dbReference type="ARBA" id="ARBA00030571"/>
    </source>
</evidence>
<dbReference type="GO" id="GO:0005524">
    <property type="term" value="F:ATP binding"/>
    <property type="evidence" value="ECO:0007669"/>
    <property type="project" value="UniProtKB-KW"/>
</dbReference>
<feature type="binding site" evidence="19">
    <location>
        <begin position="49"/>
        <end position="52"/>
    </location>
    <ligand>
        <name>GTP</name>
        <dbReference type="ChEBI" id="CHEBI:37565"/>
    </ligand>
</feature>
<dbReference type="GO" id="GO:0009236">
    <property type="term" value="P:cobalamin biosynthetic process"/>
    <property type="evidence" value="ECO:0007669"/>
    <property type="project" value="UniProtKB-UniPathway"/>
</dbReference>
<dbReference type="SUPFAM" id="SSF52540">
    <property type="entry name" value="P-loop containing nucleoside triphosphate hydrolases"/>
    <property type="match status" value="1"/>
</dbReference>
<dbReference type="UniPathway" id="UPA00148">
    <property type="reaction ID" value="UER00236"/>
</dbReference>
<keyword evidence="13" id="KW-0418">Kinase</keyword>
<dbReference type="Proteomes" id="UP000219215">
    <property type="component" value="Chromosome DPRO"/>
</dbReference>
<evidence type="ECO:0000256" key="19">
    <source>
        <dbReference type="PIRSR" id="PIRSR006135-2"/>
    </source>
</evidence>
<proteinExistence type="inferred from homology"/>
<feature type="binding site" evidence="19">
    <location>
        <begin position="7"/>
        <end position="14"/>
    </location>
    <ligand>
        <name>GTP</name>
        <dbReference type="ChEBI" id="CHEBI:37565"/>
    </ligand>
</feature>
<keyword evidence="12 19" id="KW-0547">Nucleotide-binding</keyword>
<organism evidence="20 21">
    <name type="scientific">Pseudodesulfovibrio profundus</name>
    <dbReference type="NCBI Taxonomy" id="57320"/>
    <lineage>
        <taxon>Bacteria</taxon>
        <taxon>Pseudomonadati</taxon>
        <taxon>Thermodesulfobacteriota</taxon>
        <taxon>Desulfovibrionia</taxon>
        <taxon>Desulfovibrionales</taxon>
        <taxon>Desulfovibrionaceae</taxon>
    </lineage>
</organism>
<dbReference type="PIRSF" id="PIRSF006135">
    <property type="entry name" value="CobU"/>
    <property type="match status" value="1"/>
</dbReference>
<evidence type="ECO:0000256" key="15">
    <source>
        <dbReference type="ARBA" id="ARBA00023134"/>
    </source>
</evidence>
<name>A0A2C8FBD7_9BACT</name>
<dbReference type="KEGG" id="pprf:DPRO_2901"/>
<evidence type="ECO:0000256" key="9">
    <source>
        <dbReference type="ARBA" id="ARBA00012523"/>
    </source>
</evidence>
<evidence type="ECO:0000256" key="13">
    <source>
        <dbReference type="ARBA" id="ARBA00022777"/>
    </source>
</evidence>
<keyword evidence="15 19" id="KW-0342">GTP-binding</keyword>
<reference evidence="21" key="1">
    <citation type="submission" date="2017-09" db="EMBL/GenBank/DDBJ databases">
        <authorList>
            <person name="Regsiter A."/>
            <person name="William W."/>
        </authorList>
    </citation>
    <scope>NUCLEOTIDE SEQUENCE [LARGE SCALE GENOMIC DNA]</scope>
    <source>
        <strain evidence="21">500-1</strain>
    </source>
</reference>
<keyword evidence="10" id="KW-0169">Cobalamin biosynthesis</keyword>
<dbReference type="GO" id="GO:0008820">
    <property type="term" value="F:cobinamide phosphate guanylyltransferase activity"/>
    <property type="evidence" value="ECO:0007669"/>
    <property type="project" value="UniProtKB-EC"/>
</dbReference>
<dbReference type="EC" id="2.7.1.156" evidence="8"/>
<comment type="function">
    <text evidence="4">Catalyzes ATP-dependent phosphorylation of adenosylcobinamide and addition of GMP to adenosylcobinamide phosphate.</text>
</comment>
<dbReference type="Gene3D" id="3.40.50.300">
    <property type="entry name" value="P-loop containing nucleotide triphosphate hydrolases"/>
    <property type="match status" value="1"/>
</dbReference>
<evidence type="ECO:0000256" key="4">
    <source>
        <dbReference type="ARBA" id="ARBA00003889"/>
    </source>
</evidence>
<evidence type="ECO:0000256" key="1">
    <source>
        <dbReference type="ARBA" id="ARBA00000312"/>
    </source>
</evidence>
<evidence type="ECO:0000256" key="11">
    <source>
        <dbReference type="ARBA" id="ARBA00022679"/>
    </source>
</evidence>
<dbReference type="PANTHER" id="PTHR34848">
    <property type="match status" value="1"/>
</dbReference>
<comment type="pathway">
    <text evidence="6">Cofactor biosynthesis; adenosylcobalamin biosynthesis; adenosylcobalamin from cob(II)yrinate a,c-diamide: step 5/7.</text>
</comment>
<comment type="catalytic activity">
    <reaction evidence="3">
        <text>adenosylcob(III)inamide + GTP = adenosylcob(III)inamide phosphate + GDP + H(+)</text>
        <dbReference type="Rhea" id="RHEA:15765"/>
        <dbReference type="ChEBI" id="CHEBI:2480"/>
        <dbReference type="ChEBI" id="CHEBI:15378"/>
        <dbReference type="ChEBI" id="CHEBI:37565"/>
        <dbReference type="ChEBI" id="CHEBI:58189"/>
        <dbReference type="ChEBI" id="CHEBI:58502"/>
        <dbReference type="EC" id="2.7.1.156"/>
    </reaction>
</comment>
<evidence type="ECO:0000256" key="18">
    <source>
        <dbReference type="PIRSR" id="PIRSR006135-1"/>
    </source>
</evidence>
<protein>
    <recommendedName>
        <fullName evidence="16">Adenosylcobinamide kinase</fullName>
        <ecNumber evidence="8">2.7.1.156</ecNumber>
        <ecNumber evidence="9">2.7.7.62</ecNumber>
    </recommendedName>
    <alternativeName>
        <fullName evidence="17">Adenosylcobinamide-phosphate guanylyltransferase</fullName>
    </alternativeName>
</protein>
<keyword evidence="20" id="KW-0548">Nucleotidyltransferase</keyword>
<feature type="binding site" evidence="19">
    <location>
        <begin position="32"/>
        <end position="34"/>
    </location>
    <ligand>
        <name>GTP</name>
        <dbReference type="ChEBI" id="CHEBI:37565"/>
    </ligand>
</feature>
<feature type="binding site" evidence="19">
    <location>
        <position position="82"/>
    </location>
    <ligand>
        <name>GTP</name>
        <dbReference type="ChEBI" id="CHEBI:37565"/>
    </ligand>
</feature>
<gene>
    <name evidence="20" type="primary">cobP</name>
    <name evidence="20" type="ORF">DPRO_2901</name>
</gene>
<keyword evidence="11 20" id="KW-0808">Transferase</keyword>
<dbReference type="Pfam" id="PF02283">
    <property type="entry name" value="CobU"/>
    <property type="match status" value="1"/>
</dbReference>
<keyword evidence="14" id="KW-0067">ATP-binding</keyword>
<dbReference type="RefSeq" id="WP_097012631.1">
    <property type="nucleotide sequence ID" value="NZ_LT907975.1"/>
</dbReference>
<evidence type="ECO:0000256" key="10">
    <source>
        <dbReference type="ARBA" id="ARBA00022573"/>
    </source>
</evidence>
<comment type="catalytic activity">
    <reaction evidence="2">
        <text>adenosylcob(III)inamide phosphate + GTP + H(+) = adenosylcob(III)inamide-GDP + diphosphate</text>
        <dbReference type="Rhea" id="RHEA:22712"/>
        <dbReference type="ChEBI" id="CHEBI:15378"/>
        <dbReference type="ChEBI" id="CHEBI:33019"/>
        <dbReference type="ChEBI" id="CHEBI:37565"/>
        <dbReference type="ChEBI" id="CHEBI:58502"/>
        <dbReference type="ChEBI" id="CHEBI:60487"/>
        <dbReference type="EC" id="2.7.7.62"/>
    </reaction>
</comment>
<evidence type="ECO:0000256" key="3">
    <source>
        <dbReference type="ARBA" id="ARBA00001522"/>
    </source>
</evidence>
<dbReference type="OrthoDB" id="9788370at2"/>
<accession>A0A2C8FBD7</accession>
<evidence type="ECO:0000256" key="5">
    <source>
        <dbReference type="ARBA" id="ARBA00004692"/>
    </source>
</evidence>
<evidence type="ECO:0000313" key="20">
    <source>
        <dbReference type="EMBL" id="SOB59811.1"/>
    </source>
</evidence>
<evidence type="ECO:0000256" key="8">
    <source>
        <dbReference type="ARBA" id="ARBA00012016"/>
    </source>
</evidence>
<evidence type="ECO:0000256" key="6">
    <source>
        <dbReference type="ARBA" id="ARBA00005159"/>
    </source>
</evidence>
<evidence type="ECO:0000256" key="7">
    <source>
        <dbReference type="ARBA" id="ARBA00007490"/>
    </source>
</evidence>
<feature type="active site" description="GMP-histidine intermediate" evidence="18">
    <location>
        <position position="48"/>
    </location>
</feature>
<feature type="binding site" evidence="19">
    <location>
        <position position="60"/>
    </location>
    <ligand>
        <name>GTP</name>
        <dbReference type="ChEBI" id="CHEBI:37565"/>
    </ligand>
</feature>
<sequence>MITFVLGGNKSGKSDFALNLLAECEEPGLFIATGKARDLEFREQIKRHRQTRSETIEVAEVSEDLPRMLRKASLTVRPLLVDSLDYWLFSCREAGCEEEKIQELIDVLEDWKDTDLILVSCETGLGPLPAGSGVRAFIRSLGALNQRVARIADQAFLVTAGLPLTLKQG</sequence>